<dbReference type="NCBIfam" id="TIGR01868">
    <property type="entry name" value="casD_Cas5e"/>
    <property type="match status" value="1"/>
</dbReference>
<dbReference type="NCBIfam" id="TIGR02593">
    <property type="entry name" value="CRISPR_cas5"/>
    <property type="match status" value="1"/>
</dbReference>
<comment type="caution">
    <text evidence="2">The sequence shown here is derived from an EMBL/GenBank/DDBJ whole genome shotgun (WGS) entry which is preliminary data.</text>
</comment>
<dbReference type="InterPro" id="IPR021124">
    <property type="entry name" value="CRISPR-assoc_prot_Cas5"/>
</dbReference>
<gene>
    <name evidence="2" type="primary">cas5e</name>
    <name evidence="2" type="ORF">ACFQ5J_08795</name>
</gene>
<organism evidence="2 3">
    <name type="scientific">Lacticaseibacillus baoqingensis</name>
    <dbReference type="NCBI Taxonomy" id="2486013"/>
    <lineage>
        <taxon>Bacteria</taxon>
        <taxon>Bacillati</taxon>
        <taxon>Bacillota</taxon>
        <taxon>Bacilli</taxon>
        <taxon>Lactobacillales</taxon>
        <taxon>Lactobacillaceae</taxon>
        <taxon>Lacticaseibacillus</taxon>
    </lineage>
</organism>
<dbReference type="InterPro" id="IPR013422">
    <property type="entry name" value="CRISPR-assoc_prot_Cas5_N"/>
</dbReference>
<proteinExistence type="predicted"/>
<dbReference type="EMBL" id="JBHTON010000028">
    <property type="protein sequence ID" value="MFD1485325.1"/>
    <property type="molecule type" value="Genomic_DNA"/>
</dbReference>
<dbReference type="InterPro" id="IPR010147">
    <property type="entry name" value="CRISPR-assoc_prot_CasD"/>
</dbReference>
<keyword evidence="1" id="KW-0051">Antiviral defense</keyword>
<dbReference type="CDD" id="cd09756">
    <property type="entry name" value="Cas5_I-E"/>
    <property type="match status" value="1"/>
</dbReference>
<evidence type="ECO:0000256" key="1">
    <source>
        <dbReference type="ARBA" id="ARBA00023118"/>
    </source>
</evidence>
<dbReference type="RefSeq" id="WP_125751399.1">
    <property type="nucleotide sequence ID" value="NZ_JBHTON010000028.1"/>
</dbReference>
<accession>A0ABW4EA32</accession>
<evidence type="ECO:0000313" key="3">
    <source>
        <dbReference type="Proteomes" id="UP001597252"/>
    </source>
</evidence>
<reference evidence="3" key="1">
    <citation type="journal article" date="2019" name="Int. J. Syst. Evol. Microbiol.">
        <title>The Global Catalogue of Microorganisms (GCM) 10K type strain sequencing project: providing services to taxonomists for standard genome sequencing and annotation.</title>
        <authorList>
            <consortium name="The Broad Institute Genomics Platform"/>
            <consortium name="The Broad Institute Genome Sequencing Center for Infectious Disease"/>
            <person name="Wu L."/>
            <person name="Ma J."/>
        </authorList>
    </citation>
    <scope>NUCLEOTIDE SEQUENCE [LARGE SCALE GENOMIC DNA]</scope>
    <source>
        <strain evidence="3">CCM 8903</strain>
    </source>
</reference>
<dbReference type="Gene3D" id="3.30.70.2660">
    <property type="match status" value="1"/>
</dbReference>
<name>A0ABW4EA32_9LACO</name>
<keyword evidence="3" id="KW-1185">Reference proteome</keyword>
<protein>
    <submittedName>
        <fullName evidence="2">Type I-E CRISPR-associated protein Cas5/CasD</fullName>
    </submittedName>
</protein>
<dbReference type="Proteomes" id="UP001597252">
    <property type="component" value="Unassembled WGS sequence"/>
</dbReference>
<sequence length="235" mass="26464">MKTLTIRLSAPLQAYGDQASFARRTTNPYPTKSAIIGMIAAAFGYRRTDPRIQALNQLAFAVRVDQPGSVLSEFQTVEWKPNTRKITYRDYLQDAVFVAAIGGDTAEIEQIAAALKKPQFQLYLGRRAAVPAVVLKMQQFADTDPVTVLQQLEWQASLWFQQRHRKQATYSAELYADHQLIPAKGTQLVKDRVLSFDQRARQHGFRAIAQTRVTLANAQYRAPEVGTDHDAWTAI</sequence>
<dbReference type="Pfam" id="PF09704">
    <property type="entry name" value="Cas_Cas5d"/>
    <property type="match status" value="1"/>
</dbReference>
<evidence type="ECO:0000313" key="2">
    <source>
        <dbReference type="EMBL" id="MFD1485325.1"/>
    </source>
</evidence>